<dbReference type="OMA" id="IRTTIRH"/>
<accession>A0A7W4FFI0</accession>
<gene>
    <name evidence="1" type="ORF">HLH33_09730</name>
</gene>
<name>A0A7W4FFI0_GLUDI</name>
<proteinExistence type="predicted"/>
<sequence length="282" mass="31119">MTPCLPRLLMSGPFFGLAKRPASTAVVFTLGDLAVRVTSEHTNATIWDADILIWAISALKATRYRNDLPPGRFRETRHALLAFLGRTASGGQYERLPAALDRLATTRVTITPGTASSRAVSFTWLSEWSHRGGVIELRIADWLRDAALAPRAVLALDPRYFALKGGLERRLYLLARRHAGRQPGGWSFDLAHLRRKTGIAPSVRDFPAAVARIVRRQSLPGYRLTLEGRDARVRLHFRPETAWLPASPVDNSVDNLWAGCGEVGPARLSTAKSTPIAVNWSL</sequence>
<evidence type="ECO:0000313" key="1">
    <source>
        <dbReference type="EMBL" id="MBB2156584.1"/>
    </source>
</evidence>
<dbReference type="Proteomes" id="UP000550787">
    <property type="component" value="Unassembled WGS sequence"/>
</dbReference>
<dbReference type="RefSeq" id="WP_012227071.1">
    <property type="nucleotide sequence ID" value="NZ_JABEQG010000015.1"/>
</dbReference>
<dbReference type="EMBL" id="JABEQG010000015">
    <property type="protein sequence ID" value="MBB2156584.1"/>
    <property type="molecule type" value="Genomic_DNA"/>
</dbReference>
<reference evidence="1 2" key="1">
    <citation type="submission" date="2020-04" db="EMBL/GenBank/DDBJ databases">
        <title>Description of novel Gluconacetobacter.</title>
        <authorList>
            <person name="Sombolestani A."/>
        </authorList>
    </citation>
    <scope>NUCLEOTIDE SEQUENCE [LARGE SCALE GENOMIC DNA]</scope>
    <source>
        <strain evidence="1 2">LMG 7603</strain>
    </source>
</reference>
<comment type="caution">
    <text evidence="1">The sequence shown here is derived from an EMBL/GenBank/DDBJ whole genome shotgun (WGS) entry which is preliminary data.</text>
</comment>
<evidence type="ECO:0000313" key="2">
    <source>
        <dbReference type="Proteomes" id="UP000550787"/>
    </source>
</evidence>
<dbReference type="InterPro" id="IPR018777">
    <property type="entry name" value="Replication_initiator_prot_A"/>
</dbReference>
<dbReference type="Pfam" id="PF10134">
    <property type="entry name" value="RPA"/>
    <property type="match status" value="1"/>
</dbReference>
<dbReference type="AlphaFoldDB" id="A0A7W4FFI0"/>
<organism evidence="1 2">
    <name type="scientific">Gluconacetobacter diazotrophicus</name>
    <name type="common">Acetobacter diazotrophicus</name>
    <dbReference type="NCBI Taxonomy" id="33996"/>
    <lineage>
        <taxon>Bacteria</taxon>
        <taxon>Pseudomonadati</taxon>
        <taxon>Pseudomonadota</taxon>
        <taxon>Alphaproteobacteria</taxon>
        <taxon>Acetobacterales</taxon>
        <taxon>Acetobacteraceae</taxon>
        <taxon>Gluconacetobacter</taxon>
    </lineage>
</organism>
<protein>
    <submittedName>
        <fullName evidence="1">RepA replication protein</fullName>
    </submittedName>
</protein>